<evidence type="ECO:0000256" key="9">
    <source>
        <dbReference type="ARBA" id="ARBA00022989"/>
    </source>
</evidence>
<evidence type="ECO:0000256" key="11">
    <source>
        <dbReference type="ARBA" id="ARBA00023136"/>
    </source>
</evidence>
<comment type="cofactor">
    <cofactor evidence="1">
        <name>heme b</name>
        <dbReference type="ChEBI" id="CHEBI:60344"/>
    </cofactor>
</comment>
<reference evidence="15" key="1">
    <citation type="submission" date="2017-06" db="EMBL/GenBank/DDBJ databases">
        <authorList>
            <person name="Kim H.J."/>
            <person name="Triplett B.A."/>
        </authorList>
    </citation>
    <scope>NUCLEOTIDE SEQUENCE [LARGE SCALE GENOMIC DNA]</scope>
    <source>
        <strain evidence="15">DSM 26170</strain>
    </source>
</reference>
<evidence type="ECO:0000256" key="6">
    <source>
        <dbReference type="ARBA" id="ARBA00022692"/>
    </source>
</evidence>
<evidence type="ECO:0000313" key="15">
    <source>
        <dbReference type="EMBL" id="SNR45094.1"/>
    </source>
</evidence>
<reference evidence="17" key="2">
    <citation type="submission" date="2017-06" db="EMBL/GenBank/DDBJ databases">
        <authorList>
            <person name="Varghese N."/>
            <person name="Submissions S."/>
        </authorList>
    </citation>
    <scope>NUCLEOTIDE SEQUENCE [LARGE SCALE GENOMIC DNA]</scope>
    <source>
        <strain evidence="17">DSM 26170</strain>
    </source>
</reference>
<dbReference type="GO" id="GO:0005886">
    <property type="term" value="C:plasma membrane"/>
    <property type="evidence" value="ECO:0007669"/>
    <property type="project" value="UniProtKB-SubCell"/>
</dbReference>
<keyword evidence="7" id="KW-0479">Metal-binding</keyword>
<feature type="transmembrane region" description="Helical" evidence="13">
    <location>
        <begin position="87"/>
        <end position="108"/>
    </location>
</feature>
<dbReference type="GO" id="GO:0022904">
    <property type="term" value="P:respiratory electron transport chain"/>
    <property type="evidence" value="ECO:0007669"/>
    <property type="project" value="InterPro"/>
</dbReference>
<reference evidence="16 18" key="3">
    <citation type="submission" date="2019-02" db="EMBL/GenBank/DDBJ databases">
        <authorList>
            <person name="Zhang G."/>
        </authorList>
    </citation>
    <scope>NUCLEOTIDE SEQUENCE [LARGE SCALE GENOMIC DNA]</scope>
    <source>
        <strain evidence="16 18">CMB17</strain>
    </source>
</reference>
<evidence type="ECO:0000256" key="2">
    <source>
        <dbReference type="ARBA" id="ARBA00004651"/>
    </source>
</evidence>
<dbReference type="InterPro" id="IPR016174">
    <property type="entry name" value="Di-haem_cyt_TM"/>
</dbReference>
<keyword evidence="8" id="KW-0249">Electron transport</keyword>
<evidence type="ECO:0000256" key="13">
    <source>
        <dbReference type="SAM" id="Phobius"/>
    </source>
</evidence>
<evidence type="ECO:0000256" key="7">
    <source>
        <dbReference type="ARBA" id="ARBA00022723"/>
    </source>
</evidence>
<dbReference type="Proteomes" id="UP000292859">
    <property type="component" value="Unassembled WGS sequence"/>
</dbReference>
<evidence type="ECO:0000256" key="8">
    <source>
        <dbReference type="ARBA" id="ARBA00022982"/>
    </source>
</evidence>
<evidence type="ECO:0000256" key="10">
    <source>
        <dbReference type="ARBA" id="ARBA00023004"/>
    </source>
</evidence>
<gene>
    <name evidence="16" type="ORF">EYF88_08225</name>
    <name evidence="15" type="ORF">SAMN06265378_104136</name>
</gene>
<evidence type="ECO:0000313" key="17">
    <source>
        <dbReference type="Proteomes" id="UP000198409"/>
    </source>
</evidence>
<feature type="transmembrane region" description="Helical" evidence="13">
    <location>
        <begin position="46"/>
        <end position="67"/>
    </location>
</feature>
<dbReference type="PANTHER" id="PTHR30529">
    <property type="entry name" value="CYTOCHROME B561"/>
    <property type="match status" value="1"/>
</dbReference>
<keyword evidence="11 13" id="KW-0472">Membrane</keyword>
<name>A0A238WFS5_9RHOB</name>
<dbReference type="GO" id="GO:0046872">
    <property type="term" value="F:metal ion binding"/>
    <property type="evidence" value="ECO:0007669"/>
    <property type="project" value="UniProtKB-KW"/>
</dbReference>
<keyword evidence="5" id="KW-0349">Heme</keyword>
<evidence type="ECO:0000256" key="4">
    <source>
        <dbReference type="ARBA" id="ARBA00022475"/>
    </source>
</evidence>
<dbReference type="AlphaFoldDB" id="A0A238WFS5"/>
<dbReference type="GO" id="GO:0009055">
    <property type="term" value="F:electron transfer activity"/>
    <property type="evidence" value="ECO:0007669"/>
    <property type="project" value="InterPro"/>
</dbReference>
<dbReference type="Proteomes" id="UP000198409">
    <property type="component" value="Unassembled WGS sequence"/>
</dbReference>
<dbReference type="OrthoDB" id="8156287at2"/>
<comment type="similarity">
    <text evidence="12">Belongs to the cytochrome b561 family.</text>
</comment>
<evidence type="ECO:0000256" key="3">
    <source>
        <dbReference type="ARBA" id="ARBA00022448"/>
    </source>
</evidence>
<dbReference type="EMBL" id="FZNM01000004">
    <property type="protein sequence ID" value="SNR45094.1"/>
    <property type="molecule type" value="Genomic_DNA"/>
</dbReference>
<dbReference type="PANTHER" id="PTHR30529:SF1">
    <property type="entry name" value="CYTOCHROME B561 HOMOLOG 2"/>
    <property type="match status" value="1"/>
</dbReference>
<evidence type="ECO:0000256" key="5">
    <source>
        <dbReference type="ARBA" id="ARBA00022617"/>
    </source>
</evidence>
<organism evidence="15 17">
    <name type="scientific">Paracoccus sediminis</name>
    <dbReference type="NCBI Taxonomy" id="1214787"/>
    <lineage>
        <taxon>Bacteria</taxon>
        <taxon>Pseudomonadati</taxon>
        <taxon>Pseudomonadota</taxon>
        <taxon>Alphaproteobacteria</taxon>
        <taxon>Rhodobacterales</taxon>
        <taxon>Paracoccaceae</taxon>
        <taxon>Paracoccus</taxon>
    </lineage>
</organism>
<feature type="domain" description="Cytochrome b561 bacterial/Ni-hydrogenase" evidence="14">
    <location>
        <begin position="8"/>
        <end position="179"/>
    </location>
</feature>
<keyword evidence="3" id="KW-0813">Transport</keyword>
<keyword evidence="6 13" id="KW-0812">Transmembrane</keyword>
<dbReference type="GO" id="GO:0020037">
    <property type="term" value="F:heme binding"/>
    <property type="evidence" value="ECO:0007669"/>
    <property type="project" value="TreeGrafter"/>
</dbReference>
<proteinExistence type="inferred from homology"/>
<keyword evidence="9 13" id="KW-1133">Transmembrane helix</keyword>
<protein>
    <submittedName>
        <fullName evidence="15 16">Cytochrome b</fullName>
    </submittedName>
</protein>
<feature type="transmembrane region" description="Helical" evidence="13">
    <location>
        <begin position="14"/>
        <end position="34"/>
    </location>
</feature>
<keyword evidence="18" id="KW-1185">Reference proteome</keyword>
<dbReference type="InterPro" id="IPR011577">
    <property type="entry name" value="Cyt_b561_bac/Ni-Hgenase"/>
</dbReference>
<evidence type="ECO:0000259" key="14">
    <source>
        <dbReference type="Pfam" id="PF01292"/>
    </source>
</evidence>
<sequence>MPERLPGYRPPARWLHWIVAAAVLLMIPAGLTMTQEGLSRPVQDTLFLFHKNLGTVLIPVILMRVIYRLTHRPPPLPKTIPAWQRTAAAVSHGLLYALLIVMPLSGFVRVRAGGYPIELLDRLGFGPWIAKSESLADAASALHATAAFVLIAILAVHVGAALQHALIRRDGVWSRMWPGG</sequence>
<dbReference type="Gene3D" id="1.20.950.20">
    <property type="entry name" value="Transmembrane di-heme cytochromes, Chain C"/>
    <property type="match status" value="1"/>
</dbReference>
<evidence type="ECO:0000313" key="18">
    <source>
        <dbReference type="Proteomes" id="UP000292859"/>
    </source>
</evidence>
<dbReference type="EMBL" id="SIRL01000004">
    <property type="protein sequence ID" value="TBN50889.1"/>
    <property type="molecule type" value="Genomic_DNA"/>
</dbReference>
<keyword evidence="10" id="KW-0408">Iron</keyword>
<dbReference type="Pfam" id="PF01292">
    <property type="entry name" value="Ni_hydr_CYTB"/>
    <property type="match status" value="1"/>
</dbReference>
<feature type="transmembrane region" description="Helical" evidence="13">
    <location>
        <begin position="141"/>
        <end position="167"/>
    </location>
</feature>
<accession>A0A238WFS5</accession>
<keyword evidence="4" id="KW-1003">Cell membrane</keyword>
<dbReference type="RefSeq" id="WP_089387743.1">
    <property type="nucleotide sequence ID" value="NZ_FZNM01000004.1"/>
</dbReference>
<evidence type="ECO:0000313" key="16">
    <source>
        <dbReference type="EMBL" id="TBN50889.1"/>
    </source>
</evidence>
<dbReference type="SUPFAM" id="SSF81342">
    <property type="entry name" value="Transmembrane di-heme cytochromes"/>
    <property type="match status" value="1"/>
</dbReference>
<evidence type="ECO:0000256" key="1">
    <source>
        <dbReference type="ARBA" id="ARBA00001970"/>
    </source>
</evidence>
<comment type="subcellular location">
    <subcellularLocation>
        <location evidence="2">Cell membrane</location>
        <topology evidence="2">Multi-pass membrane protein</topology>
    </subcellularLocation>
</comment>
<evidence type="ECO:0000256" key="12">
    <source>
        <dbReference type="ARBA" id="ARBA00037975"/>
    </source>
</evidence>
<dbReference type="InterPro" id="IPR052168">
    <property type="entry name" value="Cytochrome_b561_oxidase"/>
</dbReference>